<accession>A0ABR4KD44</accession>
<evidence type="ECO:0000313" key="1">
    <source>
        <dbReference type="EMBL" id="KAL2850208.1"/>
    </source>
</evidence>
<dbReference type="EMBL" id="JBFXLU010000039">
    <property type="protein sequence ID" value="KAL2850208.1"/>
    <property type="molecule type" value="Genomic_DNA"/>
</dbReference>
<sequence>MAANTTVDGKVYNYFPYSASPSGEVVASYLIHEENSPVKKVKAFVAPYETLSPGGTHRDIVIGIQLVYEDDSESAVLGSDNGTRTDIIECDTITSMTINSADRIDSIYGQDSHYGEFHAGNPHVDDGEHHDQATGSHKLLGFHGTWTRENTIGPRSELVSLGAIFRA</sequence>
<keyword evidence="2" id="KW-1185">Reference proteome</keyword>
<proteinExistence type="predicted"/>
<evidence type="ECO:0000313" key="2">
    <source>
        <dbReference type="Proteomes" id="UP001610446"/>
    </source>
</evidence>
<reference evidence="1 2" key="1">
    <citation type="submission" date="2024-07" db="EMBL/GenBank/DDBJ databases">
        <title>Section-level genome sequencing and comparative genomics of Aspergillus sections Usti and Cavernicolus.</title>
        <authorList>
            <consortium name="Lawrence Berkeley National Laboratory"/>
            <person name="Nybo J.L."/>
            <person name="Vesth T.C."/>
            <person name="Theobald S."/>
            <person name="Frisvad J.C."/>
            <person name="Larsen T.O."/>
            <person name="Kjaerboelling I."/>
            <person name="Rothschild-Mancinelli K."/>
            <person name="Lyhne E.K."/>
            <person name="Kogle M.E."/>
            <person name="Barry K."/>
            <person name="Clum A."/>
            <person name="Na H."/>
            <person name="Ledsgaard L."/>
            <person name="Lin J."/>
            <person name="Lipzen A."/>
            <person name="Kuo A."/>
            <person name="Riley R."/>
            <person name="Mondo S."/>
            <person name="Labutti K."/>
            <person name="Haridas S."/>
            <person name="Pangalinan J."/>
            <person name="Salamov A.A."/>
            <person name="Simmons B.A."/>
            <person name="Magnuson J.K."/>
            <person name="Chen J."/>
            <person name="Drula E."/>
            <person name="Henrissat B."/>
            <person name="Wiebenga A."/>
            <person name="Lubbers R.J."/>
            <person name="Gomes A.C."/>
            <person name="Makela M.R."/>
            <person name="Stajich J."/>
            <person name="Grigoriev I.V."/>
            <person name="Mortensen U.H."/>
            <person name="De Vries R.P."/>
            <person name="Baker S.E."/>
            <person name="Andersen M.R."/>
        </authorList>
    </citation>
    <scope>NUCLEOTIDE SEQUENCE [LARGE SCALE GENOMIC DNA]</scope>
    <source>
        <strain evidence="1 2">CBS 123904</strain>
    </source>
</reference>
<organism evidence="1 2">
    <name type="scientific">Aspergillus pseudoustus</name>
    <dbReference type="NCBI Taxonomy" id="1810923"/>
    <lineage>
        <taxon>Eukaryota</taxon>
        <taxon>Fungi</taxon>
        <taxon>Dikarya</taxon>
        <taxon>Ascomycota</taxon>
        <taxon>Pezizomycotina</taxon>
        <taxon>Eurotiomycetes</taxon>
        <taxon>Eurotiomycetidae</taxon>
        <taxon>Eurotiales</taxon>
        <taxon>Aspergillaceae</taxon>
        <taxon>Aspergillus</taxon>
        <taxon>Aspergillus subgen. Nidulantes</taxon>
    </lineage>
</organism>
<gene>
    <name evidence="1" type="ORF">BJY01DRAFT_245675</name>
</gene>
<name>A0ABR4KD44_9EURO</name>
<comment type="caution">
    <text evidence="1">The sequence shown here is derived from an EMBL/GenBank/DDBJ whole genome shotgun (WGS) entry which is preliminary data.</text>
</comment>
<protein>
    <submittedName>
        <fullName evidence="1">Uncharacterized protein</fullName>
    </submittedName>
</protein>
<dbReference type="Proteomes" id="UP001610446">
    <property type="component" value="Unassembled WGS sequence"/>
</dbReference>